<reference evidence="2" key="3">
    <citation type="submission" date="2018-01" db="EMBL/GenBank/DDBJ databases">
        <authorList>
            <person name="Gaut B.S."/>
            <person name="Morton B.R."/>
            <person name="Clegg M.T."/>
            <person name="Duvall M.R."/>
        </authorList>
    </citation>
    <scope>NUCLEOTIDE SEQUENCE</scope>
    <source>
        <strain evidence="2">ATCC BAA-2683</strain>
    </source>
</reference>
<evidence type="ECO:0000313" key="1">
    <source>
        <dbReference type="EMBL" id="OHV06049.1"/>
    </source>
</evidence>
<dbReference type="RefSeq" id="WP_071021595.1">
    <property type="nucleotide sequence ID" value="NZ_MLQM01000009.1"/>
</dbReference>
<proteinExistence type="predicted"/>
<dbReference type="EMBL" id="MLQM01000009">
    <property type="protein sequence ID" value="OHV06049.1"/>
    <property type="molecule type" value="Genomic_DNA"/>
</dbReference>
<evidence type="ECO:0000313" key="4">
    <source>
        <dbReference type="Proteomes" id="UP000238296"/>
    </source>
</evidence>
<protein>
    <submittedName>
        <fullName evidence="1">Uncharacterized protein</fullName>
    </submittedName>
</protein>
<dbReference type="Proteomes" id="UP000238296">
    <property type="component" value="Unassembled WGS sequence"/>
</dbReference>
<sequence>MRKVAVVLVAAALLWPISGCFLFDHRREAEQIRRQIRALPGVTDTNLTYANNITGEHFALTVTLDRAITVPQAVDVGRTFTEQRRRQGLGDYNGDLMLYYPARGTLPRNVNTDDRSVALFDFGPSDGKPDPDADAVADGVAIWLRTAHSPVAELVGLDQPAERDDAASRDIDVTLTPDATAATAAALQRSDPALADASWEIKLVFNEYGDTRNYVSTPTPPSDADRALWSDISGVIGKYYRAKGSTAPPRPGAQAETQLEIDIGQGRGNDVETQRIVPAVAALLPRFGHPAALLVWGYDGPIEIVVGGCYRHQPDHTRLPLEIELSRQYETC</sequence>
<dbReference type="EMBL" id="PPEA01000373">
    <property type="protein sequence ID" value="PQM47211.1"/>
    <property type="molecule type" value="Genomic_DNA"/>
</dbReference>
<reference evidence="2 4" key="2">
    <citation type="journal article" date="2017" name="Int. J. Syst. Evol. Microbiol.">
        <title>Mycobacterium talmoniae sp. nov., a slowly growing mycobacterium isolated from human respiratory samples.</title>
        <authorList>
            <person name="Davidson R.M."/>
            <person name="DeGroote M.A."/>
            <person name="Marola J.L."/>
            <person name="Buss S."/>
            <person name="Jones V."/>
            <person name="McNeil M.R."/>
            <person name="Freifeld A.G."/>
            <person name="Elaine Epperson L."/>
            <person name="Hasan N.A."/>
            <person name="Jackson M."/>
            <person name="Iwen P.C."/>
            <person name="Salfinger M."/>
            <person name="Strong M."/>
        </authorList>
    </citation>
    <scope>NUCLEOTIDE SEQUENCE [LARGE SCALE GENOMIC DNA]</scope>
    <source>
        <strain evidence="2 4">ATCC BAA-2683</strain>
    </source>
</reference>
<accession>A0A1S1NMP9</accession>
<reference evidence="1 3" key="1">
    <citation type="submission" date="2016-10" db="EMBL/GenBank/DDBJ databases">
        <title>Genome sequence of Mycobacterium talmonii.</title>
        <authorList>
            <person name="Greninger A.L."/>
            <person name="Elliott B."/>
            <person name="Vasireddy S."/>
            <person name="Vasireddy R."/>
        </authorList>
    </citation>
    <scope>NUCLEOTIDE SEQUENCE [LARGE SCALE GENOMIC DNA]</scope>
    <source>
        <strain evidence="1">MO-5499</strain>
        <strain evidence="3">NE-TNMC-100812</strain>
    </source>
</reference>
<name>A0A1S1NMP9_9MYCO</name>
<dbReference type="Proteomes" id="UP000179734">
    <property type="component" value="Unassembled WGS sequence"/>
</dbReference>
<gene>
    <name evidence="1" type="ORF">BKN37_03600</name>
    <name evidence="2" type="ORF">C1Y40_02605</name>
</gene>
<keyword evidence="3" id="KW-1185">Reference proteome</keyword>
<dbReference type="AlphaFoldDB" id="A0A1S1NMP9"/>
<evidence type="ECO:0000313" key="2">
    <source>
        <dbReference type="EMBL" id="PQM47211.1"/>
    </source>
</evidence>
<organism evidence="1 3">
    <name type="scientific">Mycobacterium talmoniae</name>
    <dbReference type="NCBI Taxonomy" id="1858794"/>
    <lineage>
        <taxon>Bacteria</taxon>
        <taxon>Bacillati</taxon>
        <taxon>Actinomycetota</taxon>
        <taxon>Actinomycetes</taxon>
        <taxon>Mycobacteriales</taxon>
        <taxon>Mycobacteriaceae</taxon>
        <taxon>Mycobacterium</taxon>
    </lineage>
</organism>
<comment type="caution">
    <text evidence="1">The sequence shown here is derived from an EMBL/GenBank/DDBJ whole genome shotgun (WGS) entry which is preliminary data.</text>
</comment>
<evidence type="ECO:0000313" key="3">
    <source>
        <dbReference type="Proteomes" id="UP000179734"/>
    </source>
</evidence>